<feature type="site" description="Transition state stabilizer" evidence="9">
    <location>
        <position position="245"/>
    </location>
</feature>
<accession>A0ABT9MDA1</accession>
<evidence type="ECO:0000256" key="3">
    <source>
        <dbReference type="ARBA" id="ARBA00022679"/>
    </source>
</evidence>
<comment type="cofactor">
    <cofactor evidence="9">
        <name>Mg(2+)</name>
        <dbReference type="ChEBI" id="CHEBI:18420"/>
    </cofactor>
    <cofactor evidence="9">
        <name>Mn(2+)</name>
        <dbReference type="ChEBI" id="CHEBI:29035"/>
    </cofactor>
    <text evidence="9">Mg(2+). Can also accept Mn(2+).</text>
</comment>
<evidence type="ECO:0000256" key="1">
    <source>
        <dbReference type="ARBA" id="ARBA00008748"/>
    </source>
</evidence>
<dbReference type="InterPro" id="IPR043129">
    <property type="entry name" value="ATPase_NBD"/>
</dbReference>
<feature type="binding site" evidence="9">
    <location>
        <begin position="212"/>
        <end position="216"/>
    </location>
    <ligand>
        <name>ATP</name>
        <dbReference type="ChEBI" id="CHEBI:30616"/>
    </ligand>
</feature>
<dbReference type="PROSITE" id="PS01075">
    <property type="entry name" value="ACETATE_KINASE_1"/>
    <property type="match status" value="1"/>
</dbReference>
<comment type="pathway">
    <text evidence="9">Metabolic intermediate biosynthesis; acetyl-CoA biosynthesis; acetyl-CoA from acetate: step 1/2.</text>
</comment>
<dbReference type="InterPro" id="IPR004372">
    <property type="entry name" value="Ac/propionate_kinase"/>
</dbReference>
<keyword evidence="2 9" id="KW-0963">Cytoplasm</keyword>
<evidence type="ECO:0000256" key="8">
    <source>
        <dbReference type="ARBA" id="ARBA00022842"/>
    </source>
</evidence>
<feature type="binding site" evidence="9">
    <location>
        <position position="7"/>
    </location>
    <ligand>
        <name>Mg(2+)</name>
        <dbReference type="ChEBI" id="CHEBI:18420"/>
    </ligand>
</feature>
<name>A0ABT9MDA1_9DEIO</name>
<keyword evidence="8 9" id="KW-0460">Magnesium</keyword>
<keyword evidence="3 9" id="KW-0808">Transferase</keyword>
<evidence type="ECO:0000313" key="11">
    <source>
        <dbReference type="EMBL" id="MDP9764539.1"/>
    </source>
</evidence>
<evidence type="ECO:0000256" key="9">
    <source>
        <dbReference type="HAMAP-Rule" id="MF_00020"/>
    </source>
</evidence>
<protein>
    <recommendedName>
        <fullName evidence="9">Acetate kinase</fullName>
        <ecNumber evidence="9">2.7.2.1</ecNumber>
    </recommendedName>
    <alternativeName>
        <fullName evidence="9">Acetokinase</fullName>
    </alternativeName>
</protein>
<feature type="site" description="Transition state stabilizer" evidence="9">
    <location>
        <position position="184"/>
    </location>
</feature>
<dbReference type="PROSITE" id="PS01076">
    <property type="entry name" value="ACETATE_KINASE_2"/>
    <property type="match status" value="1"/>
</dbReference>
<evidence type="ECO:0000256" key="4">
    <source>
        <dbReference type="ARBA" id="ARBA00022723"/>
    </source>
</evidence>
<keyword evidence="12" id="KW-1185">Reference proteome</keyword>
<evidence type="ECO:0000256" key="10">
    <source>
        <dbReference type="RuleBase" id="RU003835"/>
    </source>
</evidence>
<feature type="binding site" evidence="9">
    <location>
        <begin position="336"/>
        <end position="340"/>
    </location>
    <ligand>
        <name>ATP</name>
        <dbReference type="ChEBI" id="CHEBI:30616"/>
    </ligand>
</feature>
<feature type="binding site" evidence="9">
    <location>
        <position position="14"/>
    </location>
    <ligand>
        <name>ATP</name>
        <dbReference type="ChEBI" id="CHEBI:30616"/>
    </ligand>
</feature>
<gene>
    <name evidence="9" type="primary">ackA</name>
    <name evidence="11" type="ORF">QO006_001977</name>
</gene>
<keyword evidence="7 9" id="KW-0067">ATP-binding</keyword>
<comment type="similarity">
    <text evidence="1 9 10">Belongs to the acetokinase family.</text>
</comment>
<evidence type="ECO:0000256" key="6">
    <source>
        <dbReference type="ARBA" id="ARBA00022777"/>
    </source>
</evidence>
<comment type="subunit">
    <text evidence="9">Homodimer.</text>
</comment>
<dbReference type="EMBL" id="JAURUR010000005">
    <property type="protein sequence ID" value="MDP9764539.1"/>
    <property type="molecule type" value="Genomic_DNA"/>
</dbReference>
<evidence type="ECO:0000256" key="5">
    <source>
        <dbReference type="ARBA" id="ARBA00022741"/>
    </source>
</evidence>
<evidence type="ECO:0000256" key="7">
    <source>
        <dbReference type="ARBA" id="ARBA00022840"/>
    </source>
</evidence>
<comment type="subcellular location">
    <subcellularLocation>
        <location evidence="9">Cytoplasm</location>
    </subcellularLocation>
</comment>
<dbReference type="PIRSF" id="PIRSF000722">
    <property type="entry name" value="Acetate_prop_kin"/>
    <property type="match status" value="1"/>
</dbReference>
<feature type="binding site" evidence="9">
    <location>
        <position position="390"/>
    </location>
    <ligand>
        <name>Mg(2+)</name>
        <dbReference type="ChEBI" id="CHEBI:18420"/>
    </ligand>
</feature>
<feature type="binding site" evidence="9">
    <location>
        <begin position="288"/>
        <end position="290"/>
    </location>
    <ligand>
        <name>ATP</name>
        <dbReference type="ChEBI" id="CHEBI:30616"/>
    </ligand>
</feature>
<dbReference type="EC" id="2.7.2.1" evidence="9"/>
<keyword evidence="6 9" id="KW-0418">Kinase</keyword>
<dbReference type="SUPFAM" id="SSF53067">
    <property type="entry name" value="Actin-like ATPase domain"/>
    <property type="match status" value="2"/>
</dbReference>
<dbReference type="PRINTS" id="PR00471">
    <property type="entry name" value="ACETATEKNASE"/>
</dbReference>
<evidence type="ECO:0000313" key="12">
    <source>
        <dbReference type="Proteomes" id="UP001232163"/>
    </source>
</evidence>
<reference evidence="11 12" key="1">
    <citation type="submission" date="2023-07" db="EMBL/GenBank/DDBJ databases">
        <title>Genomic Encyclopedia of Type Strains, Phase IV (KMG-IV): sequencing the most valuable type-strain genomes for metagenomic binning, comparative biology and taxonomic classification.</title>
        <authorList>
            <person name="Goeker M."/>
        </authorList>
    </citation>
    <scope>NUCLEOTIDE SEQUENCE [LARGE SCALE GENOMIC DNA]</scope>
    <source>
        <strain evidence="11 12">NIO-1023</strain>
    </source>
</reference>
<dbReference type="Pfam" id="PF00871">
    <property type="entry name" value="Acetate_kinase"/>
    <property type="match status" value="1"/>
</dbReference>
<dbReference type="InterPro" id="IPR000890">
    <property type="entry name" value="Aliphatic_acid_kin_short-chain"/>
</dbReference>
<comment type="function">
    <text evidence="9">Catalyzes the formation of acetyl phosphate from acetate and ATP. Can also catalyze the reverse reaction.</text>
</comment>
<dbReference type="Gene3D" id="3.30.420.40">
    <property type="match status" value="2"/>
</dbReference>
<dbReference type="GO" id="GO:0008776">
    <property type="term" value="F:acetate kinase activity"/>
    <property type="evidence" value="ECO:0007669"/>
    <property type="project" value="UniProtKB-EC"/>
</dbReference>
<feature type="active site" description="Proton donor/acceptor" evidence="9">
    <location>
        <position position="152"/>
    </location>
</feature>
<sequence length="418" mass="44035">MWTLILNCGSSSVKFAVLDPASGQVRLTGLAEKLGAGAEHATPAPGTGATIRFEVDGERQHRPLTGGTYAEAFDAIGQRIRTLPDPPSIGAVGHRTVHGGTRFSGSVLITPEVLDAMRECIPLAPLHNPANIAGIEAAQAAFPGLPQVAVFDTAFHHTLPDVAARYAVPDTWYREYGVRRYGFHGTSHAYVARRAAPMLDRPLEDLNLITAHLGNGSSVCAVQGGQSVDTSMGLTPLEGLVMGTRSGDVDPGLHEFMHNAAGLTLEQVMTALNKHSGLKGLSGGLSNDMRELEEAAQSGHAAAQFALDAFVYRLAKYVAGMAVALGRVDGLVFTGGIGENSAYIRQRTVERLGVLGFHLDAEANANLPRGTRGLISAPGSVPVLVVTTNEELAIALETLRLVTGDPEDRPALTEEHPA</sequence>
<dbReference type="PANTHER" id="PTHR21060">
    <property type="entry name" value="ACETATE KINASE"/>
    <property type="match status" value="1"/>
</dbReference>
<dbReference type="CDD" id="cd24010">
    <property type="entry name" value="ASKHA_NBD_AcK_PK"/>
    <property type="match status" value="1"/>
</dbReference>
<dbReference type="Proteomes" id="UP001232163">
    <property type="component" value="Unassembled WGS sequence"/>
</dbReference>
<dbReference type="PANTHER" id="PTHR21060:SF21">
    <property type="entry name" value="ACETATE KINASE"/>
    <property type="match status" value="1"/>
</dbReference>
<dbReference type="InterPro" id="IPR023865">
    <property type="entry name" value="Aliphatic_acid_kinase_CS"/>
</dbReference>
<dbReference type="NCBIfam" id="TIGR00016">
    <property type="entry name" value="ackA"/>
    <property type="match status" value="1"/>
</dbReference>
<proteinExistence type="inferred from homology"/>
<evidence type="ECO:0000256" key="2">
    <source>
        <dbReference type="ARBA" id="ARBA00022490"/>
    </source>
</evidence>
<comment type="caution">
    <text evidence="11">The sequence shown here is derived from an EMBL/GenBank/DDBJ whole genome shotgun (WGS) entry which is preliminary data.</text>
</comment>
<keyword evidence="5 9" id="KW-0547">Nucleotide-binding</keyword>
<comment type="catalytic activity">
    <reaction evidence="9">
        <text>acetate + ATP = acetyl phosphate + ADP</text>
        <dbReference type="Rhea" id="RHEA:11352"/>
        <dbReference type="ChEBI" id="CHEBI:22191"/>
        <dbReference type="ChEBI" id="CHEBI:30089"/>
        <dbReference type="ChEBI" id="CHEBI:30616"/>
        <dbReference type="ChEBI" id="CHEBI:456216"/>
        <dbReference type="EC" id="2.7.2.1"/>
    </reaction>
</comment>
<keyword evidence="4 9" id="KW-0479">Metal-binding</keyword>
<dbReference type="HAMAP" id="MF_00020">
    <property type="entry name" value="Acetate_kinase"/>
    <property type="match status" value="1"/>
</dbReference>
<dbReference type="RefSeq" id="WP_307466121.1">
    <property type="nucleotide sequence ID" value="NZ_JAURUR010000005.1"/>
</dbReference>
<feature type="binding site" evidence="9">
    <location>
        <position position="95"/>
    </location>
    <ligand>
        <name>substrate</name>
    </ligand>
</feature>
<organism evidence="11 12">
    <name type="scientific">Deinococcus enclensis</name>
    <dbReference type="NCBI Taxonomy" id="1049582"/>
    <lineage>
        <taxon>Bacteria</taxon>
        <taxon>Thermotogati</taxon>
        <taxon>Deinococcota</taxon>
        <taxon>Deinococci</taxon>
        <taxon>Deinococcales</taxon>
        <taxon>Deinococcaceae</taxon>
        <taxon>Deinococcus</taxon>
    </lineage>
</organism>